<gene>
    <name evidence="3" type="ORF">CM240_0366</name>
</gene>
<dbReference type="STRING" id="1216932.CM240_0366"/>
<dbReference type="InterPro" id="IPR000086">
    <property type="entry name" value="NUDIX_hydrolase_dom"/>
</dbReference>
<protein>
    <submittedName>
        <fullName evidence="3">Hydrolase NUDIX family</fullName>
    </submittedName>
</protein>
<dbReference type="RefSeq" id="WP_051483632.1">
    <property type="nucleotide sequence ID" value="NZ_HG917868.1"/>
</dbReference>
<sequence>MKLIEQIKKYEPFNEQEEKDKLFIISCLEQYDNIFLRENIIAHMTASAWVVNKTHDKVLMAYHNIYDSWSWLGGHADGETDLLKVAISEVSEEGGIQNVHPISEDIYSLEVLTVDGHIKNGKYVSSHLHLNVTYLLEADEKESLSIKPDENSDVKWFELDEAIKASSEKWFKDNIYNKLNEKLKCIN</sequence>
<dbReference type="HOGENOM" id="CLU_101758_1_0_9"/>
<comment type="similarity">
    <text evidence="1">Belongs to the Nudix hydrolase family.</text>
</comment>
<dbReference type="Gene3D" id="3.90.79.10">
    <property type="entry name" value="Nucleoside Triphosphate Pyrophosphohydrolase"/>
    <property type="match status" value="1"/>
</dbReference>
<dbReference type="Proteomes" id="UP000019426">
    <property type="component" value="Chromosome M2/40_rep1"/>
</dbReference>
<feature type="domain" description="Nudix hydrolase" evidence="2">
    <location>
        <begin position="41"/>
        <end position="179"/>
    </location>
</feature>
<dbReference type="PANTHER" id="PTHR43736:SF1">
    <property type="entry name" value="DIHYDRONEOPTERIN TRIPHOSPHATE DIPHOSPHATASE"/>
    <property type="match status" value="1"/>
</dbReference>
<dbReference type="OrthoDB" id="9787880at2"/>
<reference evidence="3 4" key="1">
    <citation type="submission" date="2013-11" db="EMBL/GenBank/DDBJ databases">
        <title>Complete genome sequence of Clostridum sp. M2/40.</title>
        <authorList>
            <person name="Wibberg D."/>
            <person name="Puehler A."/>
            <person name="Schlueter A."/>
        </authorList>
    </citation>
    <scope>NUCLEOTIDE SEQUENCE [LARGE SCALE GENOMIC DNA]</scope>
    <source>
        <strain evidence="4">M2/40</strain>
    </source>
</reference>
<accession>W6RTD7</accession>
<dbReference type="Pfam" id="PF00293">
    <property type="entry name" value="NUDIX"/>
    <property type="match status" value="1"/>
</dbReference>
<dbReference type="KEGG" id="clt:CM240_0366"/>
<keyword evidence="4" id="KW-1185">Reference proteome</keyword>
<organism evidence="3 4">
    <name type="scientific">Clostridium bornimense</name>
    <dbReference type="NCBI Taxonomy" id="1216932"/>
    <lineage>
        <taxon>Bacteria</taxon>
        <taxon>Bacillati</taxon>
        <taxon>Bacillota</taxon>
        <taxon>Clostridia</taxon>
        <taxon>Eubacteriales</taxon>
        <taxon>Clostridiaceae</taxon>
        <taxon>Clostridium</taxon>
    </lineage>
</organism>
<evidence type="ECO:0000259" key="2">
    <source>
        <dbReference type="PROSITE" id="PS51462"/>
    </source>
</evidence>
<name>W6RTD7_9CLOT</name>
<evidence type="ECO:0000313" key="3">
    <source>
        <dbReference type="EMBL" id="CDM67533.1"/>
    </source>
</evidence>
<dbReference type="PROSITE" id="PS51462">
    <property type="entry name" value="NUDIX"/>
    <property type="match status" value="1"/>
</dbReference>
<dbReference type="SUPFAM" id="SSF55811">
    <property type="entry name" value="Nudix"/>
    <property type="match status" value="1"/>
</dbReference>
<dbReference type="InterPro" id="IPR015797">
    <property type="entry name" value="NUDIX_hydrolase-like_dom_sf"/>
</dbReference>
<dbReference type="PANTHER" id="PTHR43736">
    <property type="entry name" value="ADP-RIBOSE PYROPHOSPHATASE"/>
    <property type="match status" value="1"/>
</dbReference>
<dbReference type="PATRIC" id="fig|1216932.3.peg.346"/>
<dbReference type="AlphaFoldDB" id="W6RTD7"/>
<dbReference type="EMBL" id="HG917868">
    <property type="protein sequence ID" value="CDM67533.1"/>
    <property type="molecule type" value="Genomic_DNA"/>
</dbReference>
<keyword evidence="3" id="KW-0378">Hydrolase</keyword>
<dbReference type="CDD" id="cd03674">
    <property type="entry name" value="NUDIX_Hydrolase"/>
    <property type="match status" value="1"/>
</dbReference>
<proteinExistence type="inferred from homology"/>
<evidence type="ECO:0000256" key="1">
    <source>
        <dbReference type="ARBA" id="ARBA00005582"/>
    </source>
</evidence>
<dbReference type="GO" id="GO:0016787">
    <property type="term" value="F:hydrolase activity"/>
    <property type="evidence" value="ECO:0007669"/>
    <property type="project" value="UniProtKB-KW"/>
</dbReference>
<dbReference type="eggNOG" id="COG1051">
    <property type="taxonomic scope" value="Bacteria"/>
</dbReference>
<evidence type="ECO:0000313" key="4">
    <source>
        <dbReference type="Proteomes" id="UP000019426"/>
    </source>
</evidence>